<evidence type="ECO:0000256" key="1">
    <source>
        <dbReference type="ARBA" id="ARBA00004141"/>
    </source>
</evidence>
<protein>
    <submittedName>
        <fullName evidence="7">TspO and MBR related proteins</fullName>
    </submittedName>
</protein>
<feature type="transmembrane region" description="Helical" evidence="6">
    <location>
        <begin position="7"/>
        <end position="26"/>
    </location>
</feature>
<dbReference type="PIRSF" id="PIRSF005859">
    <property type="entry name" value="PBR"/>
    <property type="match status" value="1"/>
</dbReference>
<comment type="similarity">
    <text evidence="2">Belongs to the TspO/BZRP family.</text>
</comment>
<accession>A0A1M7H3X1</accession>
<evidence type="ECO:0000256" key="3">
    <source>
        <dbReference type="ARBA" id="ARBA00022692"/>
    </source>
</evidence>
<evidence type="ECO:0000313" key="7">
    <source>
        <dbReference type="EMBL" id="SHM23056.1"/>
    </source>
</evidence>
<sequence>MQIKWKPLACSITIPLAFGLLVGWLTKDSMDIYEQLNKPAMALPGYAFSAVWLILFVLMGISSYIIYVSTSPEREKAMRLYEINLLLVFIWPIIFFLFQSYFVAFVIAIILWGVAFTMVSMFTQISKFAGWILLPYFIWVTYAAYLNLQILMLNK</sequence>
<dbReference type="InterPro" id="IPR038330">
    <property type="entry name" value="TspO/MBR-related_sf"/>
</dbReference>
<feature type="transmembrane region" description="Helical" evidence="6">
    <location>
        <begin position="46"/>
        <end position="68"/>
    </location>
</feature>
<dbReference type="Proteomes" id="UP000184038">
    <property type="component" value="Unassembled WGS sequence"/>
</dbReference>
<evidence type="ECO:0000256" key="6">
    <source>
        <dbReference type="SAM" id="Phobius"/>
    </source>
</evidence>
<dbReference type="EMBL" id="FRCP01000007">
    <property type="protein sequence ID" value="SHM23056.1"/>
    <property type="molecule type" value="Genomic_DNA"/>
</dbReference>
<dbReference type="InterPro" id="IPR004307">
    <property type="entry name" value="TspO_MBR"/>
</dbReference>
<dbReference type="RefSeq" id="WP_073284746.1">
    <property type="nucleotide sequence ID" value="NZ_FRCP01000007.1"/>
</dbReference>
<evidence type="ECO:0000256" key="4">
    <source>
        <dbReference type="ARBA" id="ARBA00022989"/>
    </source>
</evidence>
<gene>
    <name evidence="7" type="ORF">SAMN02746066_01269</name>
</gene>
<organism evidence="7 8">
    <name type="scientific">Anaerosporobacter mobilis DSM 15930</name>
    <dbReference type="NCBI Taxonomy" id="1120996"/>
    <lineage>
        <taxon>Bacteria</taxon>
        <taxon>Bacillati</taxon>
        <taxon>Bacillota</taxon>
        <taxon>Clostridia</taxon>
        <taxon>Lachnospirales</taxon>
        <taxon>Lachnospiraceae</taxon>
        <taxon>Anaerosporobacter</taxon>
    </lineage>
</organism>
<dbReference type="PANTHER" id="PTHR10057">
    <property type="entry name" value="PERIPHERAL-TYPE BENZODIAZEPINE RECEPTOR"/>
    <property type="match status" value="1"/>
</dbReference>
<reference evidence="7 8" key="1">
    <citation type="submission" date="2016-11" db="EMBL/GenBank/DDBJ databases">
        <authorList>
            <person name="Jaros S."/>
            <person name="Januszkiewicz K."/>
            <person name="Wedrychowicz H."/>
        </authorList>
    </citation>
    <scope>NUCLEOTIDE SEQUENCE [LARGE SCALE GENOMIC DNA]</scope>
    <source>
        <strain evidence="7 8">DSM 15930</strain>
    </source>
</reference>
<dbReference type="GO" id="GO:0033013">
    <property type="term" value="P:tetrapyrrole metabolic process"/>
    <property type="evidence" value="ECO:0007669"/>
    <property type="project" value="UniProtKB-ARBA"/>
</dbReference>
<dbReference type="Pfam" id="PF03073">
    <property type="entry name" value="TspO_MBR"/>
    <property type="match status" value="1"/>
</dbReference>
<dbReference type="PANTHER" id="PTHR10057:SF0">
    <property type="entry name" value="TRANSLOCATOR PROTEIN"/>
    <property type="match status" value="1"/>
</dbReference>
<keyword evidence="5 6" id="KW-0472">Membrane</keyword>
<evidence type="ECO:0000256" key="5">
    <source>
        <dbReference type="ARBA" id="ARBA00023136"/>
    </source>
</evidence>
<dbReference type="GO" id="GO:0016020">
    <property type="term" value="C:membrane"/>
    <property type="evidence" value="ECO:0007669"/>
    <property type="project" value="UniProtKB-SubCell"/>
</dbReference>
<dbReference type="AlphaFoldDB" id="A0A1M7H3X1"/>
<keyword evidence="3 6" id="KW-0812">Transmembrane</keyword>
<dbReference type="FunFam" id="1.20.1260.100:FF:000001">
    <property type="entry name" value="translocator protein 2"/>
    <property type="match status" value="1"/>
</dbReference>
<dbReference type="STRING" id="1120996.SAMN02746066_01269"/>
<evidence type="ECO:0000256" key="2">
    <source>
        <dbReference type="ARBA" id="ARBA00007524"/>
    </source>
</evidence>
<keyword evidence="8" id="KW-1185">Reference proteome</keyword>
<feature type="transmembrane region" description="Helical" evidence="6">
    <location>
        <begin position="129"/>
        <end position="148"/>
    </location>
</feature>
<proteinExistence type="inferred from homology"/>
<dbReference type="Gene3D" id="1.20.1260.100">
    <property type="entry name" value="TspO/MBR protein"/>
    <property type="match status" value="1"/>
</dbReference>
<keyword evidence="4 6" id="KW-1133">Transmembrane helix</keyword>
<evidence type="ECO:0000313" key="8">
    <source>
        <dbReference type="Proteomes" id="UP000184038"/>
    </source>
</evidence>
<dbReference type="OrthoDB" id="9795496at2"/>
<feature type="transmembrane region" description="Helical" evidence="6">
    <location>
        <begin position="104"/>
        <end position="122"/>
    </location>
</feature>
<name>A0A1M7H3X1_9FIRM</name>
<dbReference type="CDD" id="cd15904">
    <property type="entry name" value="TSPO_MBR"/>
    <property type="match status" value="1"/>
</dbReference>
<feature type="transmembrane region" description="Helical" evidence="6">
    <location>
        <begin position="80"/>
        <end position="98"/>
    </location>
</feature>
<comment type="subcellular location">
    <subcellularLocation>
        <location evidence="1">Membrane</location>
        <topology evidence="1">Multi-pass membrane protein</topology>
    </subcellularLocation>
</comment>